<dbReference type="Gene3D" id="2.160.20.110">
    <property type="match status" value="1"/>
</dbReference>
<evidence type="ECO:0008006" key="5">
    <source>
        <dbReference type="Google" id="ProtNLM"/>
    </source>
</evidence>
<evidence type="ECO:0000313" key="3">
    <source>
        <dbReference type="EMBL" id="TCL43975.1"/>
    </source>
</evidence>
<proteinExistence type="predicted"/>
<keyword evidence="4" id="KW-1185">Reference proteome</keyword>
<dbReference type="AlphaFoldDB" id="A0A9X8Y8I8"/>
<feature type="compositionally biased region" description="Polar residues" evidence="1">
    <location>
        <begin position="439"/>
        <end position="451"/>
    </location>
</feature>
<feature type="chain" id="PRO_5040850948" description="GLUG domain-containing protein" evidence="2">
    <location>
        <begin position="28"/>
        <end position="480"/>
    </location>
</feature>
<reference evidence="3 4" key="1">
    <citation type="submission" date="2019-03" db="EMBL/GenBank/DDBJ databases">
        <title>Genomic Encyclopedia of Type Strains, Phase IV (KMG-IV): sequencing the most valuable type-strain genomes for metagenomic binning, comparative biology and taxonomic classification.</title>
        <authorList>
            <person name="Goeker M."/>
        </authorList>
    </citation>
    <scope>NUCLEOTIDE SEQUENCE [LARGE SCALE GENOMIC DNA]</scope>
    <source>
        <strain evidence="3 4">DSM 100433</strain>
    </source>
</reference>
<feature type="signal peptide" evidence="2">
    <location>
        <begin position="1"/>
        <end position="27"/>
    </location>
</feature>
<dbReference type="EMBL" id="SLUK01000003">
    <property type="protein sequence ID" value="TCL43975.1"/>
    <property type="molecule type" value="Genomic_DNA"/>
</dbReference>
<evidence type="ECO:0000256" key="2">
    <source>
        <dbReference type="SAM" id="SignalP"/>
    </source>
</evidence>
<dbReference type="RefSeq" id="WP_132084133.1">
    <property type="nucleotide sequence ID" value="NZ_SLUK01000003.1"/>
</dbReference>
<feature type="region of interest" description="Disordered" evidence="1">
    <location>
        <begin position="439"/>
        <end position="480"/>
    </location>
</feature>
<comment type="caution">
    <text evidence="3">The sequence shown here is derived from an EMBL/GenBank/DDBJ whole genome shotgun (WGS) entry which is preliminary data.</text>
</comment>
<evidence type="ECO:0000256" key="1">
    <source>
        <dbReference type="SAM" id="MobiDB-lite"/>
    </source>
</evidence>
<gene>
    <name evidence="3" type="ORF">EDD78_10312</name>
</gene>
<accession>A0A9X8Y8I8</accession>
<organism evidence="3 4">
    <name type="scientific">Harryflintia acetispora</name>
    <dbReference type="NCBI Taxonomy" id="1849041"/>
    <lineage>
        <taxon>Bacteria</taxon>
        <taxon>Bacillati</taxon>
        <taxon>Bacillota</taxon>
        <taxon>Clostridia</taxon>
        <taxon>Eubacteriales</taxon>
        <taxon>Oscillospiraceae</taxon>
        <taxon>Harryflintia</taxon>
    </lineage>
</organism>
<keyword evidence="2" id="KW-0732">Signal</keyword>
<sequence length="480" mass="50552">MKRLGFCALLLLLLWLALPTAAAGAQAAGYQSVRGIEVEFTPSPRTGRYRFEVYEAGSQEAVCSKSFDSITRAQTVFLPVECLPEKTYTIKVTALPEPGREGLDTASSKEQVFTPQPVCGHTAAEGGFLYGSGTADDPYIVSCPAQLRHLDHDAHRRAGQYFLQSRDIDLLDPTFYRDGRPFDADSDPDNGNWVPIAKQHSANTGFIGQYDGAGHSLYNLSYCATGNATDMGTYGYDSGVFGYVSEGIIQNFGVENFSFSGKLFGAGGIVGASHYNASIRGCRAINGTLEAPSCGGIAGYFHASSGNLALSDCYSAGVEVKITISNSSYTYHAGGGIAGYLFCSTGYSAQLHNSYSLPNAMGGTAVPGAVVGSRLLHSSFNYGSVSDSYYLSGSASYGIGSPASNSGAAPLGEAAFAVESSFPGWDFTDTWTMGEVTYTDASGSERTTSAPVLQAFERRESGARTQGAASPERASIGLSQ</sequence>
<name>A0A9X8Y8I8_9FIRM</name>
<dbReference type="Proteomes" id="UP000294682">
    <property type="component" value="Unassembled WGS sequence"/>
</dbReference>
<evidence type="ECO:0000313" key="4">
    <source>
        <dbReference type="Proteomes" id="UP000294682"/>
    </source>
</evidence>
<protein>
    <recommendedName>
        <fullName evidence="5">GLUG domain-containing protein</fullName>
    </recommendedName>
</protein>